<dbReference type="AlphaFoldDB" id="A0A514ZBK7"/>
<proteinExistence type="predicted"/>
<evidence type="ECO:0000313" key="3">
    <source>
        <dbReference type="Proteomes" id="UP000315128"/>
    </source>
</evidence>
<feature type="transmembrane region" description="Helical" evidence="1">
    <location>
        <begin position="165"/>
        <end position="187"/>
    </location>
</feature>
<feature type="transmembrane region" description="Helical" evidence="1">
    <location>
        <begin position="257"/>
        <end position="280"/>
    </location>
</feature>
<keyword evidence="1" id="KW-0812">Transmembrane</keyword>
<dbReference type="PANTHER" id="PTHR36832">
    <property type="entry name" value="SLR1174 PROTEIN-RELATED"/>
    <property type="match status" value="1"/>
</dbReference>
<dbReference type="KEGG" id="lack:FLP15_08560"/>
<sequence>MLTLRKLFVDFLERRFRVRGLYSNFKKYRPFLRAGVQGLMAYRMDFLIYRLGDIMGAIVTFFLWQAVFLSSPRTNLNGFTVQEMTLYVFLSFFTSQLSYSDGAWALGDEVKDGSVAMRLLKPVNFNATFLFNELGGKSVAIGMLSVPIFGGVLLYQFLHPATVSFSFINFALFLLSSIFAYFINFYFNLCYGFTAFVFQNLWGANVLKSAVVAFMSGSLIPLSFFPPAIGHLLSLLPFSSLIYTPVMIYLGKENTSQILIAFAIQVVWLLIFMGLSKLIWRYTITRLNVQGVKKVGTTI</sequence>
<feature type="transmembrane region" description="Helical" evidence="1">
    <location>
        <begin position="139"/>
        <end position="158"/>
    </location>
</feature>
<keyword evidence="1" id="KW-0472">Membrane</keyword>
<dbReference type="PANTHER" id="PTHR36832:SF1">
    <property type="entry name" value="SLR1174 PROTEIN"/>
    <property type="match status" value="1"/>
</dbReference>
<keyword evidence="3" id="KW-1185">Reference proteome</keyword>
<organism evidence="2 3">
    <name type="scientific">Lactococcus protaetiae</name>
    <dbReference type="NCBI Taxonomy" id="2592653"/>
    <lineage>
        <taxon>Bacteria</taxon>
        <taxon>Bacillati</taxon>
        <taxon>Bacillota</taxon>
        <taxon>Bacilli</taxon>
        <taxon>Lactobacillales</taxon>
        <taxon>Streptococcaceae</taxon>
        <taxon>Lactococcus</taxon>
    </lineage>
</organism>
<dbReference type="Proteomes" id="UP000315128">
    <property type="component" value="Chromosome"/>
</dbReference>
<protein>
    <submittedName>
        <fullName evidence="2">ABC transporter permease</fullName>
    </submittedName>
</protein>
<dbReference type="EMBL" id="CP041356">
    <property type="protein sequence ID" value="QDK71962.1"/>
    <property type="molecule type" value="Genomic_DNA"/>
</dbReference>
<gene>
    <name evidence="2" type="ORF">FLP15_08560</name>
</gene>
<dbReference type="InterPro" id="IPR010390">
    <property type="entry name" value="ABC-2_transporter-like"/>
</dbReference>
<feature type="transmembrane region" description="Helical" evidence="1">
    <location>
        <begin position="47"/>
        <end position="67"/>
    </location>
</feature>
<dbReference type="OrthoDB" id="8582979at2"/>
<evidence type="ECO:0000313" key="2">
    <source>
        <dbReference type="EMBL" id="QDK71962.1"/>
    </source>
</evidence>
<keyword evidence="1" id="KW-1133">Transmembrane helix</keyword>
<dbReference type="Pfam" id="PF06182">
    <property type="entry name" value="ABC2_membrane_6"/>
    <property type="match status" value="1"/>
</dbReference>
<accession>A0A514ZBK7</accession>
<name>A0A514ZBK7_9LACT</name>
<feature type="transmembrane region" description="Helical" evidence="1">
    <location>
        <begin position="207"/>
        <end position="225"/>
    </location>
</feature>
<evidence type="ECO:0000256" key="1">
    <source>
        <dbReference type="SAM" id="Phobius"/>
    </source>
</evidence>
<feature type="transmembrane region" description="Helical" evidence="1">
    <location>
        <begin position="232"/>
        <end position="251"/>
    </location>
</feature>
<reference evidence="2 3" key="1">
    <citation type="submission" date="2019-07" db="EMBL/GenBank/DDBJ databases">
        <title>Genome sequencing of KACC 19320.</title>
        <authorList>
            <person name="Heo J."/>
            <person name="Kim S.-J."/>
            <person name="Kim J.-S."/>
            <person name="Hong S.-B."/>
            <person name="Kwon S.-W."/>
        </authorList>
    </citation>
    <scope>NUCLEOTIDE SEQUENCE [LARGE SCALE GENOMIC DNA]</scope>
    <source>
        <strain evidence="2 3">KACC 19320</strain>
    </source>
</reference>